<name>A0A8K0UEV5_9AGAR</name>
<keyword evidence="3" id="KW-1185">Reference proteome</keyword>
<organism evidence="2 3">
    <name type="scientific">Cristinia sonorae</name>
    <dbReference type="NCBI Taxonomy" id="1940300"/>
    <lineage>
        <taxon>Eukaryota</taxon>
        <taxon>Fungi</taxon>
        <taxon>Dikarya</taxon>
        <taxon>Basidiomycota</taxon>
        <taxon>Agaricomycotina</taxon>
        <taxon>Agaricomycetes</taxon>
        <taxon>Agaricomycetidae</taxon>
        <taxon>Agaricales</taxon>
        <taxon>Pleurotineae</taxon>
        <taxon>Stephanosporaceae</taxon>
        <taxon>Cristinia</taxon>
    </lineage>
</organism>
<dbReference type="Proteomes" id="UP000813824">
    <property type="component" value="Unassembled WGS sequence"/>
</dbReference>
<gene>
    <name evidence="2" type="ORF">BXZ70DRAFT_659992</name>
</gene>
<dbReference type="AlphaFoldDB" id="A0A8K0UEV5"/>
<sequence>MSTAIEQAIAYLIQSQQPLTVSNVVPIYLAYAGLSSTAKADPLTAMIAFERAMDKHPMPPLRLTTQNIQPTLQTASNSPPPLKRLYHAEVEKLRRDYWAKANGGNGATTCTCRNCGRRLSDVNEDPLSLHTDPAPTQRKKGTTVQKRKKKRLARPAHDADPYGASTSAQCL</sequence>
<comment type="caution">
    <text evidence="2">The sequence shown here is derived from an EMBL/GenBank/DDBJ whole genome shotgun (WGS) entry which is preliminary data.</text>
</comment>
<feature type="compositionally biased region" description="Basic residues" evidence="1">
    <location>
        <begin position="137"/>
        <end position="154"/>
    </location>
</feature>
<dbReference type="EMBL" id="JAEVFJ010000059">
    <property type="protein sequence ID" value="KAH8078393.1"/>
    <property type="molecule type" value="Genomic_DNA"/>
</dbReference>
<evidence type="ECO:0000313" key="3">
    <source>
        <dbReference type="Proteomes" id="UP000813824"/>
    </source>
</evidence>
<feature type="region of interest" description="Disordered" evidence="1">
    <location>
        <begin position="121"/>
        <end position="171"/>
    </location>
</feature>
<reference evidence="2" key="1">
    <citation type="journal article" date="2021" name="New Phytol.">
        <title>Evolutionary innovations through gain and loss of genes in the ectomycorrhizal Boletales.</title>
        <authorList>
            <person name="Wu G."/>
            <person name="Miyauchi S."/>
            <person name="Morin E."/>
            <person name="Kuo A."/>
            <person name="Drula E."/>
            <person name="Varga T."/>
            <person name="Kohler A."/>
            <person name="Feng B."/>
            <person name="Cao Y."/>
            <person name="Lipzen A."/>
            <person name="Daum C."/>
            <person name="Hundley H."/>
            <person name="Pangilinan J."/>
            <person name="Johnson J."/>
            <person name="Barry K."/>
            <person name="LaButti K."/>
            <person name="Ng V."/>
            <person name="Ahrendt S."/>
            <person name="Min B."/>
            <person name="Choi I.G."/>
            <person name="Park H."/>
            <person name="Plett J.M."/>
            <person name="Magnuson J."/>
            <person name="Spatafora J.W."/>
            <person name="Nagy L.G."/>
            <person name="Henrissat B."/>
            <person name="Grigoriev I.V."/>
            <person name="Yang Z.L."/>
            <person name="Xu J."/>
            <person name="Martin F.M."/>
        </authorList>
    </citation>
    <scope>NUCLEOTIDE SEQUENCE</scope>
    <source>
        <strain evidence="2">KKN 215</strain>
    </source>
</reference>
<dbReference type="OrthoDB" id="2984821at2759"/>
<accession>A0A8K0UEV5</accession>
<evidence type="ECO:0000313" key="2">
    <source>
        <dbReference type="EMBL" id="KAH8078393.1"/>
    </source>
</evidence>
<evidence type="ECO:0000256" key="1">
    <source>
        <dbReference type="SAM" id="MobiDB-lite"/>
    </source>
</evidence>
<protein>
    <submittedName>
        <fullName evidence="2">Uncharacterized protein</fullName>
    </submittedName>
</protein>
<proteinExistence type="predicted"/>